<comment type="similarity">
    <text evidence="1">Belongs to the short-chain fatty acyl-CoA assimilation regulator (ScfR) family.</text>
</comment>
<gene>
    <name evidence="3" type="ORF">RI536_01730</name>
    <name evidence="4" type="ORF">RI555_05685</name>
</gene>
<dbReference type="InterPro" id="IPR010359">
    <property type="entry name" value="IrrE_HExxH"/>
</dbReference>
<evidence type="ECO:0000313" key="5">
    <source>
        <dbReference type="Proteomes" id="UP001263852"/>
    </source>
</evidence>
<dbReference type="GO" id="GO:0003677">
    <property type="term" value="F:DNA binding"/>
    <property type="evidence" value="ECO:0007669"/>
    <property type="project" value="InterPro"/>
</dbReference>
<dbReference type="Gene3D" id="1.10.10.2910">
    <property type="match status" value="1"/>
</dbReference>
<evidence type="ECO:0000256" key="1">
    <source>
        <dbReference type="ARBA" id="ARBA00007227"/>
    </source>
</evidence>
<dbReference type="InterPro" id="IPR052345">
    <property type="entry name" value="Rad_response_metalloprotease"/>
</dbReference>
<dbReference type="PANTHER" id="PTHR43236">
    <property type="entry name" value="ANTITOXIN HIGA1"/>
    <property type="match status" value="1"/>
</dbReference>
<dbReference type="Proteomes" id="UP001267003">
    <property type="component" value="Unassembled WGS sequence"/>
</dbReference>
<evidence type="ECO:0000313" key="4">
    <source>
        <dbReference type="EMBL" id="MDT7038494.1"/>
    </source>
</evidence>
<dbReference type="AlphaFoldDB" id="A0AAP5UMS4"/>
<dbReference type="EMBL" id="JAVLAQ010000001">
    <property type="protein sequence ID" value="MDT6988828.1"/>
    <property type="molecule type" value="Genomic_DNA"/>
</dbReference>
<dbReference type="EMBL" id="JAVLAO010000001">
    <property type="protein sequence ID" value="MDT7038494.1"/>
    <property type="molecule type" value="Genomic_DNA"/>
</dbReference>
<dbReference type="SUPFAM" id="SSF47413">
    <property type="entry name" value="lambda repressor-like DNA-binding domains"/>
    <property type="match status" value="1"/>
</dbReference>
<name>A0AAP5UMS4_LACPE</name>
<dbReference type="PROSITE" id="PS50943">
    <property type="entry name" value="HTH_CROC1"/>
    <property type="match status" value="1"/>
</dbReference>
<dbReference type="InterPro" id="IPR001387">
    <property type="entry name" value="Cro/C1-type_HTH"/>
</dbReference>
<evidence type="ECO:0000259" key="2">
    <source>
        <dbReference type="PROSITE" id="PS50943"/>
    </source>
</evidence>
<dbReference type="RefSeq" id="WP_101873204.1">
    <property type="nucleotide sequence ID" value="NZ_CP016491.1"/>
</dbReference>
<comment type="caution">
    <text evidence="4">The sequence shown here is derived from an EMBL/GenBank/DDBJ whole genome shotgun (WGS) entry which is preliminary data.</text>
</comment>
<dbReference type="Gene3D" id="1.10.260.40">
    <property type="entry name" value="lambda repressor-like DNA-binding domains"/>
    <property type="match status" value="1"/>
</dbReference>
<dbReference type="Pfam" id="PF06114">
    <property type="entry name" value="Peptidase_M78"/>
    <property type="match status" value="1"/>
</dbReference>
<dbReference type="KEGG" id="lpg:BB562_05555"/>
<accession>A0AAP5UMS4</accession>
<sequence length="379" mass="43168">MSAIESGRFSSKKLRFFRDLKGESLKQVSDDVGYSVTTLSKWEKGRSIPDFSGIMSLSKHFNVDHHFFLSRVDVPEFDGPVFFRKAAVLPKRKVTQAQSKEKGFAIVDGLLTEILNLPTYAEPSYANKSKDFEILSYETIDRIADNVRSQFNLGDGPIANMTLIVERMGIRVKFSDLESEKIDAVTGNIMSRPYILLNSRRLSSVRLRFNLAHELGHILLHAHYPSNIINSSSNLKTIESEANHFAGALLMPDYGISLDMIRTNMSYIIELKKHWKVAIQALVYRGNEMGLISDSQALFLRQTIYRNKWRINEPLDDEIPIERPSYIQSAIKFSNDNSNYSLKEISRATGLSIAEVNYWLINEKMSSLDDKQESGLRLL</sequence>
<feature type="domain" description="HTH cro/C1-type" evidence="2">
    <location>
        <begin position="14"/>
        <end position="68"/>
    </location>
</feature>
<dbReference type="CDD" id="cd00093">
    <property type="entry name" value="HTH_XRE"/>
    <property type="match status" value="1"/>
</dbReference>
<dbReference type="Pfam" id="PF01381">
    <property type="entry name" value="HTH_3"/>
    <property type="match status" value="1"/>
</dbReference>
<dbReference type="InterPro" id="IPR010982">
    <property type="entry name" value="Lambda_DNA-bd_dom_sf"/>
</dbReference>
<evidence type="ECO:0000313" key="3">
    <source>
        <dbReference type="EMBL" id="MDT6988828.1"/>
    </source>
</evidence>
<dbReference type="SMART" id="SM00530">
    <property type="entry name" value="HTH_XRE"/>
    <property type="match status" value="1"/>
</dbReference>
<proteinExistence type="inferred from homology"/>
<dbReference type="Proteomes" id="UP001263852">
    <property type="component" value="Unassembled WGS sequence"/>
</dbReference>
<organism evidence="4 5">
    <name type="scientific">Lactiplantibacillus pentosus</name>
    <name type="common">Lactobacillus pentosus</name>
    <dbReference type="NCBI Taxonomy" id="1589"/>
    <lineage>
        <taxon>Bacteria</taxon>
        <taxon>Bacillati</taxon>
        <taxon>Bacillota</taxon>
        <taxon>Bacilli</taxon>
        <taxon>Lactobacillales</taxon>
        <taxon>Lactobacillaceae</taxon>
        <taxon>Lactiplantibacillus</taxon>
    </lineage>
</organism>
<protein>
    <submittedName>
        <fullName evidence="4">XRE family transcriptional regulator</fullName>
    </submittedName>
</protein>
<reference evidence="4" key="1">
    <citation type="submission" date="2023-08" db="EMBL/GenBank/DDBJ databases">
        <authorList>
            <person name="Page C.A."/>
            <person name="Perez-Diaz I.M."/>
        </authorList>
    </citation>
    <scope>NUCLEOTIDE SEQUENCE</scope>
    <source>
        <strain evidence="4">1.8.9</strain>
        <strain evidence="3">7.8.46</strain>
    </source>
</reference>
<dbReference type="PANTHER" id="PTHR43236:SF1">
    <property type="entry name" value="BLL7220 PROTEIN"/>
    <property type="match status" value="1"/>
</dbReference>